<comment type="similarity">
    <text evidence="2">Belongs to the VAMP-associated protein (VAP) (TC 9.B.17) family.</text>
</comment>
<sequence length="297" mass="31993">MSLELQPAELGFKRPFTHEVSQTLRLRNPNAASVAFKVKTTAPKQYCVRPNSGQIPPGQDVEVQVLLQAMKEDPPPDARCRDKFLVQSVAVPADKDTGNVSTIWQHIESTDKSAIQEKKIRVSFLPPSTDGTTTTPSKQVNGVHHLDEPSQYGSPENTTPQRQSGVPAVGSVSRPESKPEDAKDLGQIRGSATNPAQSTQSTIGAAVAGVSNAIPTSTDDVKQQLADAKATITKLRQQVEEQGLRQRKSDAVNQDSKERITTGTTGQGIQRVPASGVPVQIVAGLCLLSFLLAYFFF</sequence>
<dbReference type="GO" id="GO:0005886">
    <property type="term" value="C:plasma membrane"/>
    <property type="evidence" value="ECO:0007669"/>
    <property type="project" value="TreeGrafter"/>
</dbReference>
<evidence type="ECO:0000313" key="10">
    <source>
        <dbReference type="EMBL" id="KAF2233924.1"/>
    </source>
</evidence>
<evidence type="ECO:0000256" key="2">
    <source>
        <dbReference type="ARBA" id="ARBA00008932"/>
    </source>
</evidence>
<dbReference type="EMBL" id="ML991802">
    <property type="protein sequence ID" value="KAF2233924.1"/>
    <property type="molecule type" value="Genomic_DNA"/>
</dbReference>
<dbReference type="GO" id="GO:0001786">
    <property type="term" value="F:phosphatidylserine binding"/>
    <property type="evidence" value="ECO:0007669"/>
    <property type="project" value="UniProtKB-ARBA"/>
</dbReference>
<dbReference type="PROSITE" id="PS50202">
    <property type="entry name" value="MSP"/>
    <property type="match status" value="1"/>
</dbReference>
<feature type="compositionally biased region" description="Polar residues" evidence="7">
    <location>
        <begin position="190"/>
        <end position="200"/>
    </location>
</feature>
<accession>A0A6A6H740</accession>
<reference evidence="10" key="1">
    <citation type="journal article" date="2020" name="Stud. Mycol.">
        <title>101 Dothideomycetes genomes: a test case for predicting lifestyles and emergence of pathogens.</title>
        <authorList>
            <person name="Haridas S."/>
            <person name="Albert R."/>
            <person name="Binder M."/>
            <person name="Bloem J."/>
            <person name="Labutti K."/>
            <person name="Salamov A."/>
            <person name="Andreopoulos B."/>
            <person name="Baker S."/>
            <person name="Barry K."/>
            <person name="Bills G."/>
            <person name="Bluhm B."/>
            <person name="Cannon C."/>
            <person name="Castanera R."/>
            <person name="Culley D."/>
            <person name="Daum C."/>
            <person name="Ezra D."/>
            <person name="Gonzalez J."/>
            <person name="Henrissat B."/>
            <person name="Kuo A."/>
            <person name="Liang C."/>
            <person name="Lipzen A."/>
            <person name="Lutzoni F."/>
            <person name="Magnuson J."/>
            <person name="Mondo S."/>
            <person name="Nolan M."/>
            <person name="Ohm R."/>
            <person name="Pangilinan J."/>
            <person name="Park H.-J."/>
            <person name="Ramirez L."/>
            <person name="Alfaro M."/>
            <person name="Sun H."/>
            <person name="Tritt A."/>
            <person name="Yoshinaga Y."/>
            <person name="Zwiers L.-H."/>
            <person name="Turgeon B."/>
            <person name="Goodwin S."/>
            <person name="Spatafora J."/>
            <person name="Crous P."/>
            <person name="Grigoriev I."/>
        </authorList>
    </citation>
    <scope>NUCLEOTIDE SEQUENCE</scope>
    <source>
        <strain evidence="10">Tuck. ex Michener</strain>
    </source>
</reference>
<feature type="region of interest" description="Disordered" evidence="7">
    <location>
        <begin position="122"/>
        <end position="200"/>
    </location>
</feature>
<protein>
    <submittedName>
        <fullName evidence="10">VAMP-associated protein</fullName>
    </submittedName>
</protein>
<dbReference type="GO" id="GO:0160214">
    <property type="term" value="F:endoplasmic reticulum-plasma membrane adaptor activity"/>
    <property type="evidence" value="ECO:0007669"/>
    <property type="project" value="UniProtKB-ARBA"/>
</dbReference>
<keyword evidence="3 8" id="KW-0812">Transmembrane</keyword>
<dbReference type="InterPro" id="IPR008962">
    <property type="entry name" value="PapD-like_sf"/>
</dbReference>
<dbReference type="GO" id="GO:0061817">
    <property type="term" value="P:endoplasmic reticulum-plasma membrane tethering"/>
    <property type="evidence" value="ECO:0007669"/>
    <property type="project" value="TreeGrafter"/>
</dbReference>
<dbReference type="GO" id="GO:0160219">
    <property type="term" value="C:cortical endoplasmic reticulum membrane"/>
    <property type="evidence" value="ECO:0007669"/>
    <property type="project" value="UniProtKB-ARBA"/>
</dbReference>
<feature type="domain" description="MSP" evidence="9">
    <location>
        <begin position="2"/>
        <end position="125"/>
    </location>
</feature>
<evidence type="ECO:0000256" key="1">
    <source>
        <dbReference type="ARBA" id="ARBA00004163"/>
    </source>
</evidence>
<dbReference type="PANTHER" id="PTHR10809:SF6">
    <property type="entry name" value="AT11025P-RELATED"/>
    <property type="match status" value="1"/>
</dbReference>
<organism evidence="10 11">
    <name type="scientific">Viridothelium virens</name>
    <name type="common">Speckled blister lichen</name>
    <name type="synonym">Trypethelium virens</name>
    <dbReference type="NCBI Taxonomy" id="1048519"/>
    <lineage>
        <taxon>Eukaryota</taxon>
        <taxon>Fungi</taxon>
        <taxon>Dikarya</taxon>
        <taxon>Ascomycota</taxon>
        <taxon>Pezizomycotina</taxon>
        <taxon>Dothideomycetes</taxon>
        <taxon>Dothideomycetes incertae sedis</taxon>
        <taxon>Trypetheliales</taxon>
        <taxon>Trypetheliaceae</taxon>
        <taxon>Viridothelium</taxon>
    </lineage>
</organism>
<dbReference type="GO" id="GO:0033149">
    <property type="term" value="F:FFAT motif binding"/>
    <property type="evidence" value="ECO:0007669"/>
    <property type="project" value="TreeGrafter"/>
</dbReference>
<keyword evidence="5 8" id="KW-0472">Membrane</keyword>
<dbReference type="Gene3D" id="2.60.40.10">
    <property type="entry name" value="Immunoglobulins"/>
    <property type="match status" value="1"/>
</dbReference>
<dbReference type="GO" id="GO:0061709">
    <property type="term" value="P:reticulophagy"/>
    <property type="evidence" value="ECO:0007669"/>
    <property type="project" value="UniProtKB-ARBA"/>
</dbReference>
<dbReference type="GO" id="GO:0035091">
    <property type="term" value="F:phosphatidylinositol binding"/>
    <property type="evidence" value="ECO:0007669"/>
    <property type="project" value="UniProtKB-ARBA"/>
</dbReference>
<keyword evidence="11" id="KW-1185">Reference proteome</keyword>
<keyword evidence="4 8" id="KW-1133">Transmembrane helix</keyword>
<dbReference type="OrthoDB" id="264603at2759"/>
<dbReference type="InterPro" id="IPR016763">
    <property type="entry name" value="VAP"/>
</dbReference>
<evidence type="ECO:0000259" key="9">
    <source>
        <dbReference type="PROSITE" id="PS50202"/>
    </source>
</evidence>
<dbReference type="GO" id="GO:0051685">
    <property type="term" value="P:maintenance of ER location"/>
    <property type="evidence" value="ECO:0007669"/>
    <property type="project" value="UniProtKB-ARBA"/>
</dbReference>
<dbReference type="FunFam" id="2.60.40.10:FF:000813">
    <property type="entry name" value="Vesicle-associated protein 1-1"/>
    <property type="match status" value="1"/>
</dbReference>
<dbReference type="GO" id="GO:0140506">
    <property type="term" value="F:endoplasmic reticulum-autophagosome adaptor activity"/>
    <property type="evidence" value="ECO:0007669"/>
    <property type="project" value="UniProtKB-ARBA"/>
</dbReference>
<dbReference type="PANTHER" id="PTHR10809">
    <property type="entry name" value="VESICLE-ASSOCIATED MEMBRANE PROTEIN-ASSOCIATED PROTEIN"/>
    <property type="match status" value="1"/>
</dbReference>
<dbReference type="GO" id="GO:0090158">
    <property type="term" value="P:endoplasmic reticulum membrane organization"/>
    <property type="evidence" value="ECO:0007669"/>
    <property type="project" value="TreeGrafter"/>
</dbReference>
<feature type="coiled-coil region" evidence="6">
    <location>
        <begin position="218"/>
        <end position="245"/>
    </location>
</feature>
<dbReference type="Pfam" id="PF00635">
    <property type="entry name" value="Motile_Sperm"/>
    <property type="match status" value="1"/>
</dbReference>
<proteinExistence type="inferred from homology"/>
<dbReference type="PIRSF" id="PIRSF019693">
    <property type="entry name" value="VAMP-associated"/>
    <property type="match status" value="1"/>
</dbReference>
<feature type="compositionally biased region" description="Basic and acidic residues" evidence="7">
    <location>
        <begin position="175"/>
        <end position="186"/>
    </location>
</feature>
<evidence type="ECO:0000313" key="11">
    <source>
        <dbReference type="Proteomes" id="UP000800092"/>
    </source>
</evidence>
<dbReference type="GO" id="GO:0007009">
    <property type="term" value="P:plasma membrane organization"/>
    <property type="evidence" value="ECO:0007669"/>
    <property type="project" value="UniProtKB-ARBA"/>
</dbReference>
<gene>
    <name evidence="10" type="ORF">EV356DRAFT_502846</name>
</gene>
<dbReference type="InterPro" id="IPR013783">
    <property type="entry name" value="Ig-like_fold"/>
</dbReference>
<comment type="subcellular location">
    <subcellularLocation>
        <location evidence="1">Endoplasmic reticulum membrane</location>
        <topology evidence="1">Single-pass type IV membrane protein</topology>
    </subcellularLocation>
</comment>
<dbReference type="AlphaFoldDB" id="A0A6A6H740"/>
<dbReference type="GO" id="GO:1902647">
    <property type="term" value="P:negative regulation of 1-phosphatidyl-1D-myo-inositol 4,5-bisphosphate biosynthetic process"/>
    <property type="evidence" value="ECO:0007669"/>
    <property type="project" value="UniProtKB-ARBA"/>
</dbReference>
<evidence type="ECO:0000256" key="8">
    <source>
        <dbReference type="SAM" id="Phobius"/>
    </source>
</evidence>
<evidence type="ECO:0000256" key="7">
    <source>
        <dbReference type="SAM" id="MobiDB-lite"/>
    </source>
</evidence>
<evidence type="ECO:0000256" key="4">
    <source>
        <dbReference type="ARBA" id="ARBA00022989"/>
    </source>
</evidence>
<evidence type="ECO:0000256" key="6">
    <source>
        <dbReference type="SAM" id="Coils"/>
    </source>
</evidence>
<evidence type="ECO:0000256" key="3">
    <source>
        <dbReference type="ARBA" id="ARBA00022692"/>
    </source>
</evidence>
<feature type="compositionally biased region" description="Polar residues" evidence="7">
    <location>
        <begin position="151"/>
        <end position="164"/>
    </location>
</feature>
<name>A0A6A6H740_VIRVR</name>
<evidence type="ECO:0000256" key="5">
    <source>
        <dbReference type="ARBA" id="ARBA00023136"/>
    </source>
</evidence>
<feature type="transmembrane region" description="Helical" evidence="8">
    <location>
        <begin position="277"/>
        <end position="296"/>
    </location>
</feature>
<dbReference type="SUPFAM" id="SSF49354">
    <property type="entry name" value="PapD-like"/>
    <property type="match status" value="1"/>
</dbReference>
<feature type="compositionally biased region" description="Low complexity" evidence="7">
    <location>
        <begin position="126"/>
        <end position="137"/>
    </location>
</feature>
<dbReference type="Proteomes" id="UP000800092">
    <property type="component" value="Unassembled WGS sequence"/>
</dbReference>
<dbReference type="InterPro" id="IPR000535">
    <property type="entry name" value="MSP_dom"/>
</dbReference>
<keyword evidence="6" id="KW-0175">Coiled coil</keyword>